<keyword evidence="2" id="KW-1185">Reference proteome</keyword>
<comment type="caution">
    <text evidence="1">The sequence shown here is derived from an EMBL/GenBank/DDBJ whole genome shotgun (WGS) entry which is preliminary data.</text>
</comment>
<gene>
    <name evidence="1" type="ORF">AVEN_170172_1</name>
</gene>
<organism evidence="1 2">
    <name type="scientific">Araneus ventricosus</name>
    <name type="common">Orbweaver spider</name>
    <name type="synonym">Epeira ventricosa</name>
    <dbReference type="NCBI Taxonomy" id="182803"/>
    <lineage>
        <taxon>Eukaryota</taxon>
        <taxon>Metazoa</taxon>
        <taxon>Ecdysozoa</taxon>
        <taxon>Arthropoda</taxon>
        <taxon>Chelicerata</taxon>
        <taxon>Arachnida</taxon>
        <taxon>Araneae</taxon>
        <taxon>Araneomorphae</taxon>
        <taxon>Entelegynae</taxon>
        <taxon>Araneoidea</taxon>
        <taxon>Araneidae</taxon>
        <taxon>Araneus</taxon>
    </lineage>
</organism>
<evidence type="ECO:0000313" key="2">
    <source>
        <dbReference type="Proteomes" id="UP000499080"/>
    </source>
</evidence>
<name>A0A4Y2DLL5_ARAVE</name>
<protein>
    <submittedName>
        <fullName evidence="1">Uncharacterized protein</fullName>
    </submittedName>
</protein>
<dbReference type="EMBL" id="BGPR01089794">
    <property type="protein sequence ID" value="GBM16728.1"/>
    <property type="molecule type" value="Genomic_DNA"/>
</dbReference>
<reference evidence="1 2" key="1">
    <citation type="journal article" date="2019" name="Sci. Rep.">
        <title>Orb-weaving spider Araneus ventricosus genome elucidates the spidroin gene catalogue.</title>
        <authorList>
            <person name="Kono N."/>
            <person name="Nakamura H."/>
            <person name="Ohtoshi R."/>
            <person name="Moran D.A.P."/>
            <person name="Shinohara A."/>
            <person name="Yoshida Y."/>
            <person name="Fujiwara M."/>
            <person name="Mori M."/>
            <person name="Tomita M."/>
            <person name="Arakawa K."/>
        </authorList>
    </citation>
    <scope>NUCLEOTIDE SEQUENCE [LARGE SCALE GENOMIC DNA]</scope>
</reference>
<accession>A0A4Y2DLL5</accession>
<evidence type="ECO:0000313" key="1">
    <source>
        <dbReference type="EMBL" id="GBM16728.1"/>
    </source>
</evidence>
<dbReference type="Proteomes" id="UP000499080">
    <property type="component" value="Unassembled WGS sequence"/>
</dbReference>
<proteinExistence type="predicted"/>
<dbReference type="AlphaFoldDB" id="A0A4Y2DLL5"/>
<feature type="non-terminal residue" evidence="1">
    <location>
        <position position="31"/>
    </location>
</feature>
<sequence>MEDVAALFPDQLQFTLAEQLTEMFRTFINDL</sequence>